<dbReference type="Pfam" id="PF13025">
    <property type="entry name" value="DUF3886"/>
    <property type="match status" value="1"/>
</dbReference>
<accession>A0ABW5QW34</accession>
<feature type="region of interest" description="Disordered" evidence="1">
    <location>
        <begin position="40"/>
        <end position="65"/>
    </location>
</feature>
<name>A0ABW5QW34_9BACL</name>
<feature type="compositionally biased region" description="Basic and acidic residues" evidence="1">
    <location>
        <begin position="1"/>
        <end position="21"/>
    </location>
</feature>
<reference evidence="3" key="1">
    <citation type="journal article" date="2019" name="Int. J. Syst. Evol. Microbiol.">
        <title>The Global Catalogue of Microorganisms (GCM) 10K type strain sequencing project: providing services to taxonomists for standard genome sequencing and annotation.</title>
        <authorList>
            <consortium name="The Broad Institute Genomics Platform"/>
            <consortium name="The Broad Institute Genome Sequencing Center for Infectious Disease"/>
            <person name="Wu L."/>
            <person name="Ma J."/>
        </authorList>
    </citation>
    <scope>NUCLEOTIDE SEQUENCE [LARGE SCALE GENOMIC DNA]</scope>
    <source>
        <strain evidence="3">TISTR 1827</strain>
    </source>
</reference>
<comment type="caution">
    <text evidence="2">The sequence shown here is derived from an EMBL/GenBank/DDBJ whole genome shotgun (WGS) entry which is preliminary data.</text>
</comment>
<dbReference type="InterPro" id="IPR024980">
    <property type="entry name" value="DUF3886"/>
</dbReference>
<evidence type="ECO:0000313" key="3">
    <source>
        <dbReference type="Proteomes" id="UP001597493"/>
    </source>
</evidence>
<sequence length="86" mass="10215">MANNDKRRGSAKPQEQDKPTTLKDLLGADVLEKLKRQTAELKAEEAKREEEKRIAREEARKAEQKRLDNDFEYLLNNSKQNWREFK</sequence>
<feature type="region of interest" description="Disordered" evidence="1">
    <location>
        <begin position="1"/>
        <end position="25"/>
    </location>
</feature>
<keyword evidence="3" id="KW-1185">Reference proteome</keyword>
<gene>
    <name evidence="2" type="ORF">ACFSW5_10345</name>
</gene>
<proteinExistence type="predicted"/>
<organism evidence="2 3">
    <name type="scientific">Paenibacillus thailandensis</name>
    <dbReference type="NCBI Taxonomy" id="393250"/>
    <lineage>
        <taxon>Bacteria</taxon>
        <taxon>Bacillati</taxon>
        <taxon>Bacillota</taxon>
        <taxon>Bacilli</taxon>
        <taxon>Bacillales</taxon>
        <taxon>Paenibacillaceae</taxon>
        <taxon>Paenibacillus</taxon>
    </lineage>
</organism>
<dbReference type="EMBL" id="JBHUMY010000010">
    <property type="protein sequence ID" value="MFD2660646.1"/>
    <property type="molecule type" value="Genomic_DNA"/>
</dbReference>
<protein>
    <submittedName>
        <fullName evidence="2">YqkE family protein</fullName>
    </submittedName>
</protein>
<dbReference type="RefSeq" id="WP_379272337.1">
    <property type="nucleotide sequence ID" value="NZ_JBHUGT010000010.1"/>
</dbReference>
<evidence type="ECO:0000313" key="2">
    <source>
        <dbReference type="EMBL" id="MFD2660646.1"/>
    </source>
</evidence>
<evidence type="ECO:0000256" key="1">
    <source>
        <dbReference type="SAM" id="MobiDB-lite"/>
    </source>
</evidence>
<dbReference type="Proteomes" id="UP001597493">
    <property type="component" value="Unassembled WGS sequence"/>
</dbReference>